<evidence type="ECO:0000313" key="3">
    <source>
        <dbReference type="EMBL" id="KAK7331080.1"/>
    </source>
</evidence>
<proteinExistence type="inferred from homology"/>
<keyword evidence="2" id="KW-1133">Transmembrane helix</keyword>
<evidence type="ECO:0000313" key="4">
    <source>
        <dbReference type="Proteomes" id="UP001367508"/>
    </source>
</evidence>
<dbReference type="GO" id="GO:0042910">
    <property type="term" value="F:xenobiotic transmembrane transporter activity"/>
    <property type="evidence" value="ECO:0007669"/>
    <property type="project" value="InterPro"/>
</dbReference>
<feature type="transmembrane region" description="Helical" evidence="2">
    <location>
        <begin position="12"/>
        <end position="31"/>
    </location>
</feature>
<gene>
    <name evidence="3" type="ORF">VNO77_25293</name>
</gene>
<dbReference type="GO" id="GO:0016020">
    <property type="term" value="C:membrane"/>
    <property type="evidence" value="ECO:0007669"/>
    <property type="project" value="InterPro"/>
</dbReference>
<sequence>MNALLGKIGKEALAGGSLAIGVSNITGFSIISGLAAGMEGISSQACGAPQWVVIGVALAGAFTDLNLLIIILIYLWFSGVCSKSWQGLLTNATDAVATFGIIIQATSLIYNFPFALCLAVSTKVGNELGANRPNEAKISSFTALLCAFFTGIMAMLFMVTTSNVWGRMFTEDEAILPLMATSLPIVGLCEIGNCPQTTICGVLRGCARPALDANIN</sequence>
<keyword evidence="2" id="KW-0812">Transmembrane</keyword>
<keyword evidence="2" id="KW-0472">Membrane</keyword>
<evidence type="ECO:0000256" key="2">
    <source>
        <dbReference type="SAM" id="Phobius"/>
    </source>
</evidence>
<feature type="transmembrane region" description="Helical" evidence="2">
    <location>
        <begin position="51"/>
        <end position="77"/>
    </location>
</feature>
<dbReference type="Proteomes" id="UP001367508">
    <property type="component" value="Unassembled WGS sequence"/>
</dbReference>
<dbReference type="InterPro" id="IPR002528">
    <property type="entry name" value="MATE_fam"/>
</dbReference>
<organism evidence="3 4">
    <name type="scientific">Canavalia gladiata</name>
    <name type="common">Sword bean</name>
    <name type="synonym">Dolichos gladiatus</name>
    <dbReference type="NCBI Taxonomy" id="3824"/>
    <lineage>
        <taxon>Eukaryota</taxon>
        <taxon>Viridiplantae</taxon>
        <taxon>Streptophyta</taxon>
        <taxon>Embryophyta</taxon>
        <taxon>Tracheophyta</taxon>
        <taxon>Spermatophyta</taxon>
        <taxon>Magnoliopsida</taxon>
        <taxon>eudicotyledons</taxon>
        <taxon>Gunneridae</taxon>
        <taxon>Pentapetalae</taxon>
        <taxon>rosids</taxon>
        <taxon>fabids</taxon>
        <taxon>Fabales</taxon>
        <taxon>Fabaceae</taxon>
        <taxon>Papilionoideae</taxon>
        <taxon>50 kb inversion clade</taxon>
        <taxon>NPAAA clade</taxon>
        <taxon>indigoferoid/millettioid clade</taxon>
        <taxon>Phaseoleae</taxon>
        <taxon>Canavalia</taxon>
    </lineage>
</organism>
<dbReference type="Pfam" id="PF01554">
    <property type="entry name" value="MatE"/>
    <property type="match status" value="1"/>
</dbReference>
<name>A0AAN9L7W2_CANGL</name>
<accession>A0AAN9L7W2</accession>
<keyword evidence="4" id="KW-1185">Reference proteome</keyword>
<comment type="similarity">
    <text evidence="1">Belongs to the multi antimicrobial extrusion (MATE) (TC 2.A.66.1) family.</text>
</comment>
<feature type="transmembrane region" description="Helical" evidence="2">
    <location>
        <begin position="141"/>
        <end position="159"/>
    </location>
</feature>
<dbReference type="EMBL" id="JAYMYQ010000005">
    <property type="protein sequence ID" value="KAK7331080.1"/>
    <property type="molecule type" value="Genomic_DNA"/>
</dbReference>
<feature type="transmembrane region" description="Helical" evidence="2">
    <location>
        <begin position="98"/>
        <end position="121"/>
    </location>
</feature>
<dbReference type="PANTHER" id="PTHR11206">
    <property type="entry name" value="MULTIDRUG RESISTANCE PROTEIN"/>
    <property type="match status" value="1"/>
</dbReference>
<evidence type="ECO:0000256" key="1">
    <source>
        <dbReference type="ARBA" id="ARBA00010199"/>
    </source>
</evidence>
<comment type="caution">
    <text evidence="3">The sequence shown here is derived from an EMBL/GenBank/DDBJ whole genome shotgun (WGS) entry which is preliminary data.</text>
</comment>
<reference evidence="3 4" key="1">
    <citation type="submission" date="2024-01" db="EMBL/GenBank/DDBJ databases">
        <title>The genomes of 5 underutilized Papilionoideae crops provide insights into root nodulation and disease resistanc.</title>
        <authorList>
            <person name="Jiang F."/>
        </authorList>
    </citation>
    <scope>NUCLEOTIDE SEQUENCE [LARGE SCALE GENOMIC DNA]</scope>
    <source>
        <strain evidence="3">LVBAO_FW01</strain>
        <tissue evidence="3">Leaves</tissue>
    </source>
</reference>
<dbReference type="AlphaFoldDB" id="A0AAN9L7W2"/>
<dbReference type="GO" id="GO:0015297">
    <property type="term" value="F:antiporter activity"/>
    <property type="evidence" value="ECO:0007669"/>
    <property type="project" value="InterPro"/>
</dbReference>
<protein>
    <submittedName>
        <fullName evidence="3">Uncharacterized protein</fullName>
    </submittedName>
</protein>